<sequence>EELSAVLQQHLMADFTGIDWMVRHGRSMAFSVAIHVASNRLCTSKFYNSIEPVVFSNATADRIPIAVSGIRGMGFIMRHYVESEGGNFPPKLITLFIKCLQNNDLFQDITKILDTASLDMLNECYRRSLKKLATQSDSTEQIDETILT</sequence>
<reference evidence="1" key="1">
    <citation type="submission" date="2011-09" db="EMBL/GenBank/DDBJ databases">
        <title>The odds of duplicate gene persistence after polyploidization.</title>
        <authorList>
            <person name="Chain F.J.J."/>
            <person name="Evans B.J."/>
            <person name="Dushoff J."/>
        </authorList>
    </citation>
    <scope>NUCLEOTIDE SEQUENCE</scope>
    <source>
        <tissue evidence="1">Liver</tissue>
    </source>
</reference>
<dbReference type="Pfam" id="PF25801">
    <property type="entry name" value="HEAT_GCN1_C_2"/>
    <property type="match status" value="1"/>
</dbReference>
<feature type="non-terminal residue" evidence="1">
    <location>
        <position position="1"/>
    </location>
</feature>
<accession>G5E171</accession>
<dbReference type="EMBL" id="JP287135">
    <property type="protein sequence ID" value="AEQ16949.1"/>
    <property type="molecule type" value="mRNA"/>
</dbReference>
<proteinExistence type="evidence at transcript level"/>
<evidence type="ECO:0000313" key="1">
    <source>
        <dbReference type="EMBL" id="AEQ16949.1"/>
    </source>
</evidence>
<dbReference type="AlphaFoldDB" id="G5E171"/>
<feature type="non-terminal residue" evidence="1">
    <location>
        <position position="148"/>
    </location>
</feature>
<name>G5E171_9PIPI</name>
<protein>
    <submittedName>
        <fullName evidence="1">Putative gcn1 general control of amino-acid synthesis 1</fullName>
    </submittedName>
</protein>
<organism evidence="1">
    <name type="scientific">Pipa carvalhoi</name>
    <name type="common">Carvalho's Surinam toad</name>
    <dbReference type="NCBI Taxonomy" id="191480"/>
    <lineage>
        <taxon>Eukaryota</taxon>
        <taxon>Metazoa</taxon>
        <taxon>Chordata</taxon>
        <taxon>Craniata</taxon>
        <taxon>Vertebrata</taxon>
        <taxon>Euteleostomi</taxon>
        <taxon>Amphibia</taxon>
        <taxon>Batrachia</taxon>
        <taxon>Anura</taxon>
        <taxon>Pipoidea</taxon>
        <taxon>Pipidae</taxon>
        <taxon>Pipinae</taxon>
        <taxon>Pipa</taxon>
    </lineage>
</organism>